<feature type="chain" id="PRO_5046465592" evidence="7">
    <location>
        <begin position="24"/>
        <end position="120"/>
    </location>
</feature>
<keyword evidence="4 6" id="KW-1133">Transmembrane helix</keyword>
<proteinExistence type="inferred from homology"/>
<keyword evidence="3 6" id="KW-0812">Transmembrane</keyword>
<dbReference type="Proteomes" id="UP001519924">
    <property type="component" value="Unassembled WGS sequence"/>
</dbReference>
<evidence type="ECO:0000313" key="8">
    <source>
        <dbReference type="EMBL" id="MBW8268554.1"/>
    </source>
</evidence>
<dbReference type="Pfam" id="PF04241">
    <property type="entry name" value="DUF423"/>
    <property type="match status" value="1"/>
</dbReference>
<evidence type="ECO:0000256" key="4">
    <source>
        <dbReference type="ARBA" id="ARBA00022989"/>
    </source>
</evidence>
<dbReference type="EMBL" id="JAHZUY010000005">
    <property type="protein sequence ID" value="MBW8268554.1"/>
    <property type="molecule type" value="Genomic_DNA"/>
</dbReference>
<comment type="caution">
    <text evidence="8">The sequence shown here is derived from an EMBL/GenBank/DDBJ whole genome shotgun (WGS) entry which is preliminary data.</text>
</comment>
<accession>A0ABS7EYY5</accession>
<evidence type="ECO:0000256" key="2">
    <source>
        <dbReference type="ARBA" id="ARBA00009694"/>
    </source>
</evidence>
<keyword evidence="7" id="KW-0732">Signal</keyword>
<keyword evidence="5 6" id="KW-0472">Membrane</keyword>
<feature type="transmembrane region" description="Helical" evidence="6">
    <location>
        <begin position="39"/>
        <end position="60"/>
    </location>
</feature>
<reference evidence="8 9" key="1">
    <citation type="submission" date="2021-08" db="EMBL/GenBank/DDBJ databases">
        <title>Caldovatus sediminis gen. nov., sp. nov., a moderately thermophilic bacterium isolated from a hot spring.</title>
        <authorList>
            <person name="Hu C.-J."/>
            <person name="Li W.-J."/>
            <person name="Xian W.-D."/>
        </authorList>
    </citation>
    <scope>NUCLEOTIDE SEQUENCE [LARGE SCALE GENOMIC DNA]</scope>
    <source>
        <strain evidence="8 9">SYSU G05006</strain>
    </source>
</reference>
<evidence type="ECO:0000256" key="1">
    <source>
        <dbReference type="ARBA" id="ARBA00004141"/>
    </source>
</evidence>
<name>A0ABS7EYY5_9PROT</name>
<feature type="transmembrane region" description="Helical" evidence="6">
    <location>
        <begin position="67"/>
        <end position="86"/>
    </location>
</feature>
<dbReference type="RefSeq" id="WP_220116063.1">
    <property type="nucleotide sequence ID" value="NZ_JAHZUY010000005.1"/>
</dbReference>
<evidence type="ECO:0000256" key="6">
    <source>
        <dbReference type="SAM" id="Phobius"/>
    </source>
</evidence>
<dbReference type="InterPro" id="IPR006696">
    <property type="entry name" value="DUF423"/>
</dbReference>
<feature type="transmembrane region" description="Helical" evidence="6">
    <location>
        <begin position="98"/>
        <end position="118"/>
    </location>
</feature>
<protein>
    <submittedName>
        <fullName evidence="8">DUF423 domain-containing protein</fullName>
    </submittedName>
</protein>
<dbReference type="PANTHER" id="PTHR43461:SF1">
    <property type="entry name" value="TRANSMEMBRANE PROTEIN 256"/>
    <property type="match status" value="1"/>
</dbReference>
<sequence>MHRLWLAFGALFGLAAVALSAWAAHGLAQRIGAARLAAVQNALTIQGWHALALLATGLLAEGRGGAVNLAGAAFVLGVLVFCGAVYGGAFGVAGVARFAPYGGAMLMAGWVLLLAAVVRR</sequence>
<gene>
    <name evidence="8" type="ORF">K1J50_03545</name>
</gene>
<evidence type="ECO:0000313" key="9">
    <source>
        <dbReference type="Proteomes" id="UP001519924"/>
    </source>
</evidence>
<keyword evidence="9" id="KW-1185">Reference proteome</keyword>
<dbReference type="PANTHER" id="PTHR43461">
    <property type="entry name" value="TRANSMEMBRANE PROTEIN 256"/>
    <property type="match status" value="1"/>
</dbReference>
<evidence type="ECO:0000256" key="5">
    <source>
        <dbReference type="ARBA" id="ARBA00023136"/>
    </source>
</evidence>
<evidence type="ECO:0000256" key="7">
    <source>
        <dbReference type="SAM" id="SignalP"/>
    </source>
</evidence>
<feature type="signal peptide" evidence="7">
    <location>
        <begin position="1"/>
        <end position="23"/>
    </location>
</feature>
<comment type="similarity">
    <text evidence="2">Belongs to the UPF0382 family.</text>
</comment>
<organism evidence="8 9">
    <name type="scientific">Caldovatus aquaticus</name>
    <dbReference type="NCBI Taxonomy" id="2865671"/>
    <lineage>
        <taxon>Bacteria</taxon>
        <taxon>Pseudomonadati</taxon>
        <taxon>Pseudomonadota</taxon>
        <taxon>Alphaproteobacteria</taxon>
        <taxon>Acetobacterales</taxon>
        <taxon>Roseomonadaceae</taxon>
        <taxon>Caldovatus</taxon>
    </lineage>
</organism>
<comment type="subcellular location">
    <subcellularLocation>
        <location evidence="1">Membrane</location>
        <topology evidence="1">Multi-pass membrane protein</topology>
    </subcellularLocation>
</comment>
<evidence type="ECO:0000256" key="3">
    <source>
        <dbReference type="ARBA" id="ARBA00022692"/>
    </source>
</evidence>